<evidence type="ECO:0000256" key="1">
    <source>
        <dbReference type="SAM" id="Phobius"/>
    </source>
</evidence>
<keyword evidence="1" id="KW-1133">Transmembrane helix</keyword>
<evidence type="ECO:0000313" key="3">
    <source>
        <dbReference type="Proteomes" id="UP001497472"/>
    </source>
</evidence>
<dbReference type="Proteomes" id="UP001497472">
    <property type="component" value="Unassembled WGS sequence"/>
</dbReference>
<comment type="caution">
    <text evidence="2">The sequence shown here is derived from an EMBL/GenBank/DDBJ whole genome shotgun (WGS) entry which is preliminary data.</text>
</comment>
<keyword evidence="1" id="KW-0472">Membrane</keyword>
<feature type="transmembrane region" description="Helical" evidence="1">
    <location>
        <begin position="34"/>
        <end position="51"/>
    </location>
</feature>
<protein>
    <submittedName>
        <fullName evidence="2">Uncharacterized protein</fullName>
    </submittedName>
</protein>
<name>A0AAV1ISP5_9NEOP</name>
<accession>A0AAV1ISP5</accession>
<gene>
    <name evidence="2" type="ORF">LNINA_LOCUS204</name>
</gene>
<dbReference type="EMBL" id="CAVLEF010000001">
    <property type="protein sequence ID" value="CAK1540128.1"/>
    <property type="molecule type" value="Genomic_DNA"/>
</dbReference>
<sequence>MVPPASTLKYELRLPNIKQLQIVIVLSQKGKMKLSVVAFGVLVACAVSMAVEHGPVLDALHPQQVVYVQAQPGHRQKRHLLLGAGAGLLGAGLAAGAVGLGAGVIGAKAGLVGGALAATALHGGRSFGGYGYGGYGYGGYGGGYGHGYGYGNGYGHGYGGYRSYYPTTYYVSDTWC</sequence>
<proteinExistence type="predicted"/>
<keyword evidence="1" id="KW-0812">Transmembrane</keyword>
<evidence type="ECO:0000313" key="2">
    <source>
        <dbReference type="EMBL" id="CAK1540128.1"/>
    </source>
</evidence>
<feature type="transmembrane region" description="Helical" evidence="1">
    <location>
        <begin position="80"/>
        <end position="105"/>
    </location>
</feature>
<organism evidence="2 3">
    <name type="scientific">Leptosia nina</name>
    <dbReference type="NCBI Taxonomy" id="320188"/>
    <lineage>
        <taxon>Eukaryota</taxon>
        <taxon>Metazoa</taxon>
        <taxon>Ecdysozoa</taxon>
        <taxon>Arthropoda</taxon>
        <taxon>Hexapoda</taxon>
        <taxon>Insecta</taxon>
        <taxon>Pterygota</taxon>
        <taxon>Neoptera</taxon>
        <taxon>Endopterygota</taxon>
        <taxon>Lepidoptera</taxon>
        <taxon>Glossata</taxon>
        <taxon>Ditrysia</taxon>
        <taxon>Papilionoidea</taxon>
        <taxon>Pieridae</taxon>
        <taxon>Pierinae</taxon>
        <taxon>Leptosia</taxon>
    </lineage>
</organism>
<reference evidence="2 3" key="1">
    <citation type="submission" date="2023-11" db="EMBL/GenBank/DDBJ databases">
        <authorList>
            <person name="Okamura Y."/>
        </authorList>
    </citation>
    <scope>NUCLEOTIDE SEQUENCE [LARGE SCALE GENOMIC DNA]</scope>
</reference>
<keyword evidence="3" id="KW-1185">Reference proteome</keyword>
<dbReference type="AlphaFoldDB" id="A0AAV1ISP5"/>